<dbReference type="Proteomes" id="UP000054166">
    <property type="component" value="Unassembled WGS sequence"/>
</dbReference>
<dbReference type="HOGENOM" id="CLU_2832033_0_0_1"/>
<keyword evidence="1" id="KW-1133">Transmembrane helix</keyword>
<evidence type="ECO:0000313" key="2">
    <source>
        <dbReference type="EMBL" id="KIM87332.1"/>
    </source>
</evidence>
<accession>A0A0C3CCC5</accession>
<keyword evidence="3" id="KW-1185">Reference proteome</keyword>
<evidence type="ECO:0000313" key="3">
    <source>
        <dbReference type="Proteomes" id="UP000054166"/>
    </source>
</evidence>
<gene>
    <name evidence="2" type="ORF">PILCRDRAFT_272352</name>
</gene>
<protein>
    <submittedName>
        <fullName evidence="2">Uncharacterized protein</fullName>
    </submittedName>
</protein>
<proteinExistence type="predicted"/>
<keyword evidence="1" id="KW-0812">Transmembrane</keyword>
<organism evidence="2 3">
    <name type="scientific">Piloderma croceum (strain F 1598)</name>
    <dbReference type="NCBI Taxonomy" id="765440"/>
    <lineage>
        <taxon>Eukaryota</taxon>
        <taxon>Fungi</taxon>
        <taxon>Dikarya</taxon>
        <taxon>Basidiomycota</taxon>
        <taxon>Agaricomycotina</taxon>
        <taxon>Agaricomycetes</taxon>
        <taxon>Agaricomycetidae</taxon>
        <taxon>Atheliales</taxon>
        <taxon>Atheliaceae</taxon>
        <taxon>Piloderma</taxon>
    </lineage>
</organism>
<dbReference type="AlphaFoldDB" id="A0A0C3CCC5"/>
<name>A0A0C3CCC5_PILCF</name>
<sequence>MNCAVDRTFVNFSSKHGPRQRCQSDFLSGRHTSMLLPSFLCVVVLGCLGFWLALARFFIAVGRTLS</sequence>
<reference evidence="3" key="2">
    <citation type="submission" date="2015-01" db="EMBL/GenBank/DDBJ databases">
        <title>Evolutionary Origins and Diversification of the Mycorrhizal Mutualists.</title>
        <authorList>
            <consortium name="DOE Joint Genome Institute"/>
            <consortium name="Mycorrhizal Genomics Consortium"/>
            <person name="Kohler A."/>
            <person name="Kuo A."/>
            <person name="Nagy L.G."/>
            <person name="Floudas D."/>
            <person name="Copeland A."/>
            <person name="Barry K.W."/>
            <person name="Cichocki N."/>
            <person name="Veneault-Fourrey C."/>
            <person name="LaButti K."/>
            <person name="Lindquist E.A."/>
            <person name="Lipzen A."/>
            <person name="Lundell T."/>
            <person name="Morin E."/>
            <person name="Murat C."/>
            <person name="Riley R."/>
            <person name="Ohm R."/>
            <person name="Sun H."/>
            <person name="Tunlid A."/>
            <person name="Henrissat B."/>
            <person name="Grigoriev I.V."/>
            <person name="Hibbett D.S."/>
            <person name="Martin F."/>
        </authorList>
    </citation>
    <scope>NUCLEOTIDE SEQUENCE [LARGE SCALE GENOMIC DNA]</scope>
    <source>
        <strain evidence="3">F 1598</strain>
    </source>
</reference>
<dbReference type="InParanoid" id="A0A0C3CCC5"/>
<reference evidence="2 3" key="1">
    <citation type="submission" date="2014-04" db="EMBL/GenBank/DDBJ databases">
        <authorList>
            <consortium name="DOE Joint Genome Institute"/>
            <person name="Kuo A."/>
            <person name="Tarkka M."/>
            <person name="Buscot F."/>
            <person name="Kohler A."/>
            <person name="Nagy L.G."/>
            <person name="Floudas D."/>
            <person name="Copeland A."/>
            <person name="Barry K.W."/>
            <person name="Cichocki N."/>
            <person name="Veneault-Fourrey C."/>
            <person name="LaButti K."/>
            <person name="Lindquist E.A."/>
            <person name="Lipzen A."/>
            <person name="Lundell T."/>
            <person name="Morin E."/>
            <person name="Murat C."/>
            <person name="Sun H."/>
            <person name="Tunlid A."/>
            <person name="Henrissat B."/>
            <person name="Grigoriev I.V."/>
            <person name="Hibbett D.S."/>
            <person name="Martin F."/>
            <person name="Nordberg H.P."/>
            <person name="Cantor M.N."/>
            <person name="Hua S.X."/>
        </authorList>
    </citation>
    <scope>NUCLEOTIDE SEQUENCE [LARGE SCALE GENOMIC DNA]</scope>
    <source>
        <strain evidence="2 3">F 1598</strain>
    </source>
</reference>
<keyword evidence="1" id="KW-0472">Membrane</keyword>
<feature type="transmembrane region" description="Helical" evidence="1">
    <location>
        <begin position="34"/>
        <end position="59"/>
    </location>
</feature>
<evidence type="ECO:0000256" key="1">
    <source>
        <dbReference type="SAM" id="Phobius"/>
    </source>
</evidence>
<dbReference type="EMBL" id="KN832979">
    <property type="protein sequence ID" value="KIM87332.1"/>
    <property type="molecule type" value="Genomic_DNA"/>
</dbReference>